<dbReference type="HOGENOM" id="CLU_1162034_0_0_1"/>
<evidence type="ECO:0000313" key="2">
    <source>
        <dbReference type="Proteomes" id="UP000008549"/>
    </source>
</evidence>
<evidence type="ECO:0000313" key="1">
    <source>
        <dbReference type="EMBL" id="CAR98356.1"/>
    </source>
</evidence>
<reference evidence="1 2" key="1">
    <citation type="journal article" date="2003" name="PLoS Biol.">
        <title>The genome sequence of Caenorhabditis briggsae: a platform for comparative genomics.</title>
        <authorList>
            <person name="Stein L.D."/>
            <person name="Bao Z."/>
            <person name="Blasiar D."/>
            <person name="Blumenthal T."/>
            <person name="Brent M.R."/>
            <person name="Chen N."/>
            <person name="Chinwalla A."/>
            <person name="Clarke L."/>
            <person name="Clee C."/>
            <person name="Coghlan A."/>
            <person name="Coulson A."/>
            <person name="D'Eustachio P."/>
            <person name="Fitch D.H."/>
            <person name="Fulton L.A."/>
            <person name="Fulton R.E."/>
            <person name="Griffiths-Jones S."/>
            <person name="Harris T.W."/>
            <person name="Hillier L.W."/>
            <person name="Kamath R."/>
            <person name="Kuwabara P.E."/>
            <person name="Mardis E.R."/>
            <person name="Marra M.A."/>
            <person name="Miner T.L."/>
            <person name="Minx P."/>
            <person name="Mullikin J.C."/>
            <person name="Plumb R.W."/>
            <person name="Rogers J."/>
            <person name="Schein J.E."/>
            <person name="Sohrmann M."/>
            <person name="Spieth J."/>
            <person name="Stajich J.E."/>
            <person name="Wei C."/>
            <person name="Willey D."/>
            <person name="Wilson R.K."/>
            <person name="Durbin R."/>
            <person name="Waterston R.H."/>
        </authorList>
    </citation>
    <scope>NUCLEOTIDE SEQUENCE [LARGE SCALE GENOMIC DNA]</scope>
    <source>
        <strain evidence="1 2">AF16</strain>
    </source>
</reference>
<keyword evidence="2" id="KW-1185">Reference proteome</keyword>
<dbReference type="GeneID" id="68917699"/>
<gene>
    <name evidence="1 3" type="ORF">CBG26218</name>
    <name evidence="1" type="ORF">CBG_26218</name>
</gene>
<dbReference type="RefSeq" id="XP_045097929.1">
    <property type="nucleotide sequence ID" value="XM_045244732.1"/>
</dbReference>
<dbReference type="InParanoid" id="B6IEM6"/>
<reference evidence="1 2" key="2">
    <citation type="journal article" date="2011" name="PLoS Genet.">
        <title>Caenorhabditis briggsae recombinant inbred line genotypes reveal inter-strain incompatibility and the evolution of recombination.</title>
        <authorList>
            <person name="Ross J.A."/>
            <person name="Koboldt D.C."/>
            <person name="Staisch J.E."/>
            <person name="Chamberlin H.M."/>
            <person name="Gupta B.P."/>
            <person name="Miller R.D."/>
            <person name="Baird S.E."/>
            <person name="Haag E.S."/>
        </authorList>
    </citation>
    <scope>NUCLEOTIDE SEQUENCE [LARGE SCALE GENOMIC DNA]</scope>
    <source>
        <strain evidence="1 2">AF16</strain>
    </source>
</reference>
<dbReference type="EMBL" id="HE600968">
    <property type="protein sequence ID" value="CAR98356.1"/>
    <property type="molecule type" value="Genomic_DNA"/>
</dbReference>
<name>B6IEM6_CAEBR</name>
<protein>
    <submittedName>
        <fullName evidence="1">Protein CBG26218</fullName>
    </submittedName>
</protein>
<dbReference type="Proteomes" id="UP000008549">
    <property type="component" value="Unassembled WGS sequence"/>
</dbReference>
<accession>B6IEM6</accession>
<dbReference type="WormBase" id="CBG26218">
    <property type="protein sequence ID" value="CBP43366"/>
    <property type="gene ID" value="WBGene00087632"/>
</dbReference>
<evidence type="ECO:0000313" key="3">
    <source>
        <dbReference type="WormBase" id="CBG26218"/>
    </source>
</evidence>
<sequence>MYFSSKIMENLPNPQVTWRSSEVLQSKPRRKSSKKVNTVSKKPAAYYNFWFEGPPKNKHSEEDQNKTVIRTQKVPKVKRTNHKFLNYRVPSVQALFDPNYLNYLDHYAFKYKSGFKKPRDMQKKLTMEEATDRLDQEILFPFDQYQLEWNFDYYLRCHNPNDENDQLKLEWIAVNILNITKNLFWMLYNNEQSVWGYEKNVIRRMQNWLDIPEKRQREFLKIPIIKFEERIQNPNNFQL</sequence>
<dbReference type="AlphaFoldDB" id="B6IEM6"/>
<dbReference type="KEGG" id="cbr:CBG_26218"/>
<dbReference type="CTD" id="68917699"/>
<proteinExistence type="predicted"/>
<organism evidence="1 2">
    <name type="scientific">Caenorhabditis briggsae</name>
    <dbReference type="NCBI Taxonomy" id="6238"/>
    <lineage>
        <taxon>Eukaryota</taxon>
        <taxon>Metazoa</taxon>
        <taxon>Ecdysozoa</taxon>
        <taxon>Nematoda</taxon>
        <taxon>Chromadorea</taxon>
        <taxon>Rhabditida</taxon>
        <taxon>Rhabditina</taxon>
        <taxon>Rhabditomorpha</taxon>
        <taxon>Rhabditoidea</taxon>
        <taxon>Rhabditidae</taxon>
        <taxon>Peloderinae</taxon>
        <taxon>Caenorhabditis</taxon>
    </lineage>
</organism>